<dbReference type="InterPro" id="IPR036751">
    <property type="entry name" value="SpoVG_sf"/>
</dbReference>
<dbReference type="SUPFAM" id="SSF160537">
    <property type="entry name" value="SpoVG-like"/>
    <property type="match status" value="1"/>
</dbReference>
<accession>A0A178MQJ7</accession>
<dbReference type="RefSeq" id="WP_068492765.1">
    <property type="nucleotide sequence ID" value="NZ_LWQT01000055.1"/>
</dbReference>
<dbReference type="GO" id="GO:0030435">
    <property type="term" value="P:sporulation resulting in formation of a cellular spore"/>
    <property type="evidence" value="ECO:0007669"/>
    <property type="project" value="InterPro"/>
</dbReference>
<keyword evidence="2" id="KW-1185">Reference proteome</keyword>
<evidence type="ECO:0000313" key="1">
    <source>
        <dbReference type="EMBL" id="OAN50317.1"/>
    </source>
</evidence>
<gene>
    <name evidence="1" type="ORF">A6A04_02660</name>
</gene>
<protein>
    <submittedName>
        <fullName evidence="1">Uncharacterized protein</fullName>
    </submittedName>
</protein>
<reference evidence="1 2" key="1">
    <citation type="submission" date="2016-04" db="EMBL/GenBank/DDBJ databases">
        <title>Draft genome sequence of freshwater magnetotactic bacteria Magnetospirillum marisnigri SP-1 and Magnetospirillum moscoviense BB-1.</title>
        <authorList>
            <person name="Koziaeva V."/>
            <person name="Dziuba M.V."/>
            <person name="Ivanov T.M."/>
            <person name="Kuznetsov B."/>
            <person name="Grouzdev D.S."/>
        </authorList>
    </citation>
    <scope>NUCLEOTIDE SEQUENCE [LARGE SCALE GENOMIC DNA]</scope>
    <source>
        <strain evidence="1 2">SP-1</strain>
    </source>
</reference>
<dbReference type="Proteomes" id="UP000078428">
    <property type="component" value="Unassembled WGS sequence"/>
</dbReference>
<name>A0A178MQJ7_9PROT</name>
<dbReference type="EMBL" id="LWQT01000055">
    <property type="protein sequence ID" value="OAN50317.1"/>
    <property type="molecule type" value="Genomic_DNA"/>
</dbReference>
<dbReference type="OrthoDB" id="7359834at2"/>
<dbReference type="AlphaFoldDB" id="A0A178MQJ7"/>
<proteinExistence type="predicted"/>
<sequence length="107" mass="11335">MDTTTIHISVLNVIPLRGSGNLLGLADVEVLLDGVEIILHGVQICATADRTEVRLPKYRAPDGNWKPAITLPDEVKGPMGDAVIAAGIEAGILRQREAQSGAEGVER</sequence>
<comment type="caution">
    <text evidence="1">The sequence shown here is derived from an EMBL/GenBank/DDBJ whole genome shotgun (WGS) entry which is preliminary data.</text>
</comment>
<evidence type="ECO:0000313" key="2">
    <source>
        <dbReference type="Proteomes" id="UP000078428"/>
    </source>
</evidence>
<organism evidence="1 2">
    <name type="scientific">Paramagnetospirillum marisnigri</name>
    <dbReference type="NCBI Taxonomy" id="1285242"/>
    <lineage>
        <taxon>Bacteria</taxon>
        <taxon>Pseudomonadati</taxon>
        <taxon>Pseudomonadota</taxon>
        <taxon>Alphaproteobacteria</taxon>
        <taxon>Rhodospirillales</taxon>
        <taxon>Magnetospirillaceae</taxon>
        <taxon>Paramagnetospirillum</taxon>
    </lineage>
</organism>